<evidence type="ECO:0000259" key="3">
    <source>
        <dbReference type="Pfam" id="PF24883"/>
    </source>
</evidence>
<dbReference type="OrthoDB" id="3027122at2759"/>
<evidence type="ECO:0000313" key="5">
    <source>
        <dbReference type="Proteomes" id="UP000567179"/>
    </source>
</evidence>
<evidence type="ECO:0000256" key="1">
    <source>
        <dbReference type="ARBA" id="ARBA00022737"/>
    </source>
</evidence>
<dbReference type="Gene3D" id="3.40.50.300">
    <property type="entry name" value="P-loop containing nucleotide triphosphate hydrolases"/>
    <property type="match status" value="2"/>
</dbReference>
<gene>
    <name evidence="4" type="ORF">D9619_011788</name>
</gene>
<comment type="caution">
    <text evidence="4">The sequence shown here is derived from an EMBL/GenBank/DDBJ whole genome shotgun (WGS) entry which is preliminary data.</text>
</comment>
<accession>A0A8H5B0D5</accession>
<dbReference type="SUPFAM" id="SSF52540">
    <property type="entry name" value="P-loop containing nucleoside triphosphate hydrolases"/>
    <property type="match status" value="2"/>
</dbReference>
<feature type="domain" description="Nephrocystin 3-like N-terminal" evidence="3">
    <location>
        <begin position="203"/>
        <end position="367"/>
    </location>
</feature>
<dbReference type="PANTHER" id="PTHR10039:SF14">
    <property type="entry name" value="NACHT DOMAIN-CONTAINING PROTEIN"/>
    <property type="match status" value="1"/>
</dbReference>
<name>A0A8H5B0D5_9AGAR</name>
<protein>
    <recommendedName>
        <fullName evidence="3">Nephrocystin 3-like N-terminal domain-containing protein</fullName>
    </recommendedName>
</protein>
<keyword evidence="1" id="KW-0677">Repeat</keyword>
<organism evidence="4 5">
    <name type="scientific">Psilocybe cf. subviscida</name>
    <dbReference type="NCBI Taxonomy" id="2480587"/>
    <lineage>
        <taxon>Eukaryota</taxon>
        <taxon>Fungi</taxon>
        <taxon>Dikarya</taxon>
        <taxon>Basidiomycota</taxon>
        <taxon>Agaricomycotina</taxon>
        <taxon>Agaricomycetes</taxon>
        <taxon>Agaricomycetidae</taxon>
        <taxon>Agaricales</taxon>
        <taxon>Agaricineae</taxon>
        <taxon>Strophariaceae</taxon>
        <taxon>Psilocybe</taxon>
    </lineage>
</organism>
<dbReference type="InterPro" id="IPR056884">
    <property type="entry name" value="NPHP3-like_N"/>
</dbReference>
<dbReference type="PANTHER" id="PTHR10039">
    <property type="entry name" value="AMELOGENIN"/>
    <property type="match status" value="1"/>
</dbReference>
<keyword evidence="5" id="KW-1185">Reference proteome</keyword>
<dbReference type="EMBL" id="JAACJJ010000044">
    <property type="protein sequence ID" value="KAF5314244.1"/>
    <property type="molecule type" value="Genomic_DNA"/>
</dbReference>
<evidence type="ECO:0000313" key="4">
    <source>
        <dbReference type="EMBL" id="KAF5314244.1"/>
    </source>
</evidence>
<feature type="domain" description="Nephrocystin 3-like N-terminal" evidence="3">
    <location>
        <begin position="855"/>
        <end position="1019"/>
    </location>
</feature>
<sequence>MRFLCHNEPVHNHGAESQSDWKPLMVATLSATEATLNDGPIPAAKTCISLVLGVMNTVDVVADNESVLRQLQARYQELKAVLPSLTRHDIPEPVHEVVNDLNIRLEGIVTNWRPRLTKQPRMWHRVLKLITASNDRNTLRGFVTETNQAINDFLHCSGVESWILDYRRMVEFDQTVITVSMPRAQYASYKDPRPGGARACLEGTCINLLNTIGTWALHPDRDHPCVFWLNGLAGTGKSTVAYTVASRLDKRRQLGGSFMFLKTDDQLNNGNLVFPTLAFQLSSFDPLFKSLLAQVLKDDPGCVTESPKIQFEKLIRQPLSTISISKPLILVLGALDECRPDSLIEILWVIVNNVKDIPFLRVFITSRPEDHIREGLAVKDRSLTRQKLLLREDMHGQEEVENDIRLYLKTSLQEIWQKGNQGEWPSKIDLETLVKHSEKLFIYAVAMVRYIGSNRALNLERQLSVLLNINFGHILVSLHRLDQLYLNILDMALREGLLDDTLYVKHFQNVVGSIVLVQKPLPLEALARFLGEYDVSAIRRTLYHLHFFIIVPDNPSHVVCTYHLSLPNFITDAHRCTNRNAYINSQTQELYLFLRCLDIMKKFYGPPKRSRRYLNNRPNAVNFLSNQAGAGFVDQPSNDEDTDYKYDDPDHNIHDQDFYQGDMSMTPEVRYADDHWCSHLVNICVKSDSTKTTLEGRDDALQADALEQLVTALEQLIRDYLSQWLDRRIARILLTTSLGTKMKRVQDTFDTMHNAHCWIVANIDSPKSWRMKQLLQGDAHETFVRLFPQAKLNYSLGYRLNKFHYIPWTEKQSSIITSRETMTNWQITIIASMPRAQYASYKDPHPGGARACQEGTRANLLNTIETWALHPDRDHPCVFWLSAPAGAGKSTIAYTMASRLDKRNQLGGNFMFLKTDDQLNNGNLVFPTLAFQLSSFDPLFKLLLAQVLENDPDCTTESPNIQFEKLIRQPLSAISISKPLVLILDALDECRPDSLTEILWVIVNNVKDIPFLRVFITSRPEDHIREGLTVKESSLARQKLLLREDMDGQGEVENDIRLYLRMSLQMIWQKENQGEWPSKMDLETLVKHSENLFIYAATVVRYIGNSRGPDLQRQLGVLLNNNPGHIPVSNSYRQLDQLYLNILDMALREGLLDDTLYINHFQTVVGSIVLVQESLPLEALACFLGEYDVPAIRRTLYPLRSIIIVPDDPSHTVYTSHLSFLNFITSADRCTNRNAYINSQRQELYLFSRCLDIMKKFYRPTTQSERRLDIRQGIVDSVVNNTAAGAVDQPSHNQNDDPESDTVDDLYEGDTSMTLEVRYANNHWCSHLVNIRIPPDMIRESDGDNALPAEALEQLISALEQFINDHLSQWLDQRIARMLSTSDLRKGKYAQGTLDTMYNAHRWIAANIDSRRGGEMRQILKTDAREAFARLFPETLENYTLGDRLNE</sequence>
<keyword evidence="2" id="KW-0175">Coiled coil</keyword>
<reference evidence="4 5" key="1">
    <citation type="journal article" date="2020" name="ISME J.">
        <title>Uncovering the hidden diversity of litter-decomposition mechanisms in mushroom-forming fungi.</title>
        <authorList>
            <person name="Floudas D."/>
            <person name="Bentzer J."/>
            <person name="Ahren D."/>
            <person name="Johansson T."/>
            <person name="Persson P."/>
            <person name="Tunlid A."/>
        </authorList>
    </citation>
    <scope>NUCLEOTIDE SEQUENCE [LARGE SCALE GENOMIC DNA]</scope>
    <source>
        <strain evidence="4 5">CBS 101986</strain>
    </source>
</reference>
<dbReference type="Proteomes" id="UP000567179">
    <property type="component" value="Unassembled WGS sequence"/>
</dbReference>
<dbReference type="InterPro" id="IPR027417">
    <property type="entry name" value="P-loop_NTPase"/>
</dbReference>
<proteinExistence type="predicted"/>
<feature type="coiled-coil region" evidence="2">
    <location>
        <begin position="61"/>
        <end position="88"/>
    </location>
</feature>
<evidence type="ECO:0000256" key="2">
    <source>
        <dbReference type="SAM" id="Coils"/>
    </source>
</evidence>
<dbReference type="Pfam" id="PF24883">
    <property type="entry name" value="NPHP3_N"/>
    <property type="match status" value="2"/>
</dbReference>